<dbReference type="OrthoDB" id="421993at2759"/>
<evidence type="ECO:0000259" key="3">
    <source>
        <dbReference type="Pfam" id="PF01425"/>
    </source>
</evidence>
<feature type="transmembrane region" description="Helical" evidence="2">
    <location>
        <begin position="669"/>
        <end position="688"/>
    </location>
</feature>
<comment type="caution">
    <text evidence="4">The sequence shown here is derived from an EMBL/GenBank/DDBJ whole genome shotgun (WGS) entry which is preliminary data.</text>
</comment>
<dbReference type="PROSITE" id="PS00571">
    <property type="entry name" value="AMIDASES"/>
    <property type="match status" value="1"/>
</dbReference>
<dbReference type="InterPro" id="IPR023631">
    <property type="entry name" value="Amidase_dom"/>
</dbReference>
<keyword evidence="2" id="KW-0812">Transmembrane</keyword>
<name>A0A8X8D2F5_POPTO</name>
<proteinExistence type="inferred from homology"/>
<dbReference type="InterPro" id="IPR020556">
    <property type="entry name" value="Amidase_CS"/>
</dbReference>
<dbReference type="AlphaFoldDB" id="A0A8X8D2F5"/>
<reference evidence="4" key="1">
    <citation type="journal article" date="2020" name="bioRxiv">
        <title>Hybrid origin of Populus tomentosa Carr. identified through genome sequencing and phylogenomic analysis.</title>
        <authorList>
            <person name="An X."/>
            <person name="Gao K."/>
            <person name="Chen Z."/>
            <person name="Li J."/>
            <person name="Yang X."/>
            <person name="Yang X."/>
            <person name="Zhou J."/>
            <person name="Guo T."/>
            <person name="Zhao T."/>
            <person name="Huang S."/>
            <person name="Miao D."/>
            <person name="Khan W.U."/>
            <person name="Rao P."/>
            <person name="Ye M."/>
            <person name="Lei B."/>
            <person name="Liao W."/>
            <person name="Wang J."/>
            <person name="Ji L."/>
            <person name="Li Y."/>
            <person name="Guo B."/>
            <person name="Mustafa N.S."/>
            <person name="Li S."/>
            <person name="Yun Q."/>
            <person name="Keller S.R."/>
            <person name="Mao J."/>
            <person name="Zhang R."/>
            <person name="Strauss S.H."/>
        </authorList>
    </citation>
    <scope>NUCLEOTIDE SEQUENCE</scope>
    <source>
        <strain evidence="4">GM15</strain>
        <tissue evidence="4">Leaf</tissue>
    </source>
</reference>
<dbReference type="PANTHER" id="PTHR11895">
    <property type="entry name" value="TRANSAMIDASE"/>
    <property type="match status" value="1"/>
</dbReference>
<evidence type="ECO:0000313" key="4">
    <source>
        <dbReference type="EMBL" id="KAG6773494.1"/>
    </source>
</evidence>
<dbReference type="Pfam" id="PF01425">
    <property type="entry name" value="Amidase"/>
    <property type="match status" value="1"/>
</dbReference>
<comment type="similarity">
    <text evidence="1">Belongs to the amidase family.</text>
</comment>
<feature type="domain" description="Amidase" evidence="3">
    <location>
        <begin position="262"/>
        <end position="669"/>
    </location>
</feature>
<dbReference type="PANTHER" id="PTHR11895:SF67">
    <property type="entry name" value="AMIDASE DOMAIN-CONTAINING PROTEIN"/>
    <property type="match status" value="1"/>
</dbReference>
<dbReference type="GO" id="GO:0016811">
    <property type="term" value="F:hydrolase activity, acting on carbon-nitrogen (but not peptide) bonds, in linear amides"/>
    <property type="evidence" value="ECO:0007669"/>
    <property type="project" value="UniProtKB-ARBA"/>
</dbReference>
<sequence>MGLFRAKGVVYKPVENVNLGPDSDEFYLQANVKGFHFQFHLPSYTSLSIAMFSLFPVKRHSFAYSLNPGNNDSEITYSRLVSLCVSSSHGWISCQDFRLVSRVADFWNIPAVHFEEKQSDSQELNEQEVKHIDSGLSPSEQVQQAINCLPLPSEKIVNGLKPSFRRWKIMDYYKAYSSGEITPCMVHHFLAISFMKCSFPFLFEVSNVSPVTCAFIRNLKVYTAVFRKFLMLFPLAQVAEQLVTAIRESSSPPMDMAFFINYDAEDILRQAKESTRRYERGEPISALDGVPIAIKDEIDCSPYPTTGGTKWLHKFRSCKGDACCVMRLRSCGAVIIGKTNMHELGAGTSGINPHYGATRNPYNPGMISGGSSSGSAAVVAAGLCPVALGVDGGGSVRMPAALCGVVGFKPTFGRVPHSGVLPLNWTVGMVGVLAGTIEDAFIVSVYAAINGPLPFHETSAIPLPKVYFPLLQSTNSVSNVILARYGEWFSDCGDDIRTCCSQALHQLSEKFGWKTVDVTIPDIESMRLAHYLTIGSECTAALSSYLEKLDNAESGWDLRVALCVYGSFSSEEYIKAQKLRSRQMQFHRNIFTKADVIVTPTVGVTAYPIFDDALKTGELDYINGAALVRYQIAGNFLGLPALTVPVGYDKNGLPIGLQFIGRPWSEPTLIHIAYAMQLTLAILLVSAFQSTENHRFSMICSRKIKRRKPH</sequence>
<keyword evidence="2" id="KW-1133">Transmembrane helix</keyword>
<protein>
    <recommendedName>
        <fullName evidence="3">Amidase domain-containing protein</fullName>
    </recommendedName>
</protein>
<dbReference type="EMBL" id="JAAWWB010000010">
    <property type="protein sequence ID" value="KAG6773494.1"/>
    <property type="molecule type" value="Genomic_DNA"/>
</dbReference>
<keyword evidence="5" id="KW-1185">Reference proteome</keyword>
<organism evidence="4 5">
    <name type="scientific">Populus tomentosa</name>
    <name type="common">Chinese white poplar</name>
    <dbReference type="NCBI Taxonomy" id="118781"/>
    <lineage>
        <taxon>Eukaryota</taxon>
        <taxon>Viridiplantae</taxon>
        <taxon>Streptophyta</taxon>
        <taxon>Embryophyta</taxon>
        <taxon>Tracheophyta</taxon>
        <taxon>Spermatophyta</taxon>
        <taxon>Magnoliopsida</taxon>
        <taxon>eudicotyledons</taxon>
        <taxon>Gunneridae</taxon>
        <taxon>Pentapetalae</taxon>
        <taxon>rosids</taxon>
        <taxon>fabids</taxon>
        <taxon>Malpighiales</taxon>
        <taxon>Salicaceae</taxon>
        <taxon>Saliceae</taxon>
        <taxon>Populus</taxon>
    </lineage>
</organism>
<gene>
    <name evidence="4" type="ORF">POTOM_020772</name>
</gene>
<dbReference type="Proteomes" id="UP000886885">
    <property type="component" value="Chromosome 5D"/>
</dbReference>
<accession>A0A8X8D2F5</accession>
<keyword evidence="2" id="KW-0472">Membrane</keyword>
<evidence type="ECO:0000313" key="5">
    <source>
        <dbReference type="Proteomes" id="UP000886885"/>
    </source>
</evidence>
<evidence type="ECO:0000256" key="1">
    <source>
        <dbReference type="ARBA" id="ARBA00009199"/>
    </source>
</evidence>
<dbReference type="InterPro" id="IPR000120">
    <property type="entry name" value="Amidase"/>
</dbReference>
<evidence type="ECO:0000256" key="2">
    <source>
        <dbReference type="SAM" id="Phobius"/>
    </source>
</evidence>